<evidence type="ECO:0000313" key="18">
    <source>
        <dbReference type="Proteomes" id="UP000887575"/>
    </source>
</evidence>
<evidence type="ECO:0000256" key="11">
    <source>
        <dbReference type="ARBA" id="ARBA00023170"/>
    </source>
</evidence>
<evidence type="ECO:0000256" key="10">
    <source>
        <dbReference type="ARBA" id="ARBA00023157"/>
    </source>
</evidence>
<keyword evidence="18" id="KW-1185">Reference proteome</keyword>
<feature type="domain" description="EGF-like" evidence="17">
    <location>
        <begin position="869"/>
        <end position="914"/>
    </location>
</feature>
<feature type="domain" description="EGF-like" evidence="17">
    <location>
        <begin position="1066"/>
        <end position="1102"/>
    </location>
</feature>
<dbReference type="GO" id="GO:0043235">
    <property type="term" value="C:receptor complex"/>
    <property type="evidence" value="ECO:0007669"/>
    <property type="project" value="TreeGrafter"/>
</dbReference>
<evidence type="ECO:0000256" key="3">
    <source>
        <dbReference type="ARBA" id="ARBA00022583"/>
    </source>
</evidence>
<sequence>MPKIGDLFLIFTLFPQLFFATSLGATKNASIGYCAVGLFSCDTSYRNTRCIPQKWLCDGEIDCVDRSDEAQNCEIQECRPEEFRCQKSGLCLPGVYRCDREVDCGEDVHGVIDDSDEDTEMCGSPITCEPNFHACLTTQICIPLDRFCNGILDCKDGTDEGQFCDKIRPSGCKFGGSPTINAGYRCYCPRGQEPKGNDCIDVNECEQRLKGLPPVCSQKCENLEYKNATSAGFSCSCEEGFELIDGRKCVPKTDSNSALFLISDSSISSRDLAKIQGDRLQETTEKDLNAFDIDIAQGRACFVSSRIIVSDNVDIDDESVFECAPVKDGKLGSTTLSIAPNTYQLSNVKLLKFDWIARNWYLVDTTGRVIILCADERFTLCKTIVYNGVDKPADLVVDPINGYLFYADFGTKHTGVWRFNLDGTERKNMIDKGAVMLQALAIDIHSKTLYYLDTYLELIRAINYDQAGKSRIVASGRILKSMSGMVVLGTRLLLVGRKKIVEYDTMKNSTQKAVLYDDYNVEKMVDRVAIYHESLQMKAPNACQKNNGACSDICVSMPGKEGPKAKCLCKEGYTNRDGKCVIGGVGDPLLIFARIRPASIAGIPLQIESTPLNTSKVEQLMPPIQHLFRPTALTIDSQKMHLYFSDARNFTIYRRSIQKTELEVVIESGLSNCEGLAYEWTSGNIYYTDQGLRHVGVFSSRNPKHRKILLDTEMRNPRAIAVHPIKGYLFFSDWSENADGKAKIERAKLDGSERKTLINRRIQWPNGLSIDFENDFLYWCDAFYAHIERIRLNGSDREIVVASQWVNHPYGLSVYNGFLFWSDFKAGVIKRALLSSTSNATNVVTIYEETSPIFELQIYEQNLQKETTACSKDNGGCEQLCFPMGCKGSVGCEPGKCVCVDGYKVDPLNKKKCIVDPNYKPKAVCNDTAMFKCLRHQKCIDKSRLCDGEDDCGDESDEDPKGACKDFKCQNVKDFKCDGTLCIDEKWVCDGRPDCKDKSDEDSKRCEGKATICPSKHFQCEKTKRCIPAAWTCDGQRDCGDGDRSDEVKNYDGELCAEIKTRSTYGCKPSEFSCLNGKCILMKFVCDGMPDCRDASDELNCEHDCVRGYQFQCGAGQPCLPVSFQCDQVVDCPDGSDESNATCPDSFTQSIAKGGCGDKMFECLPGFCIREAFVCDGSADCPNGIDELKCEKKPLTCAVESEWKCLDESRCIPHAFLCDGFIDCGDKSDEANCASSKTVNPHRCIEPNFLCRNDTRNRCISPEKVCDLIQDCPNGDDEGLLCGERMCRRGSLCDHKCFDRPTGYVCSCEDGYALDSDGKTCKKKDSCSFGACSQLCEPHGALPYCYCEAGYEIKSDLFSCKISETSARPSFIYTNRHEIRMLSFGSSQSIPLTSTMRNAIALDYYYEDDDNITIFWTDIANDMIYRGELIKKVLVNIHPVIRHGLWTAEGLAVDWLGKNIYWVDSFLDQIEVAKFDGSMRATVLRGNMSNLRSLSLDPKSGLMFWTDWEETRPRIERATMAGEDRKVIFEVKGVVTGGWPNGITCDLTAQRIYWLDAKSDSIHTITYDGTDHIEVLRDSSHLAHPFSVALFESHVYWTDWRIMAIVRANKWNGTKVQIVESTFTQPFDLKIVHRLKQPRSIKTGPCWPKSDCSHICLINGKIGSKCACPQMMRLKADNKTCEGIEQTLFISSNGSVWAIDLDPPNDPVFPIIGMRGHDAIKSMSSGQEAVYYADTRRKAIFRVPLHQVEVIAVPAPIIARKINQVVADGKRDLIYVFAGERNELWRIERGSSSARMILSAGVARFTAIAVEPISGLIFASMRLSSNTGLIQVIHPENGTSLVLVRDEERAPTNVHVDASQGAGYIFWISKDSVKRSKLDGTEVATVVRKVVVRIVLDVKGQRLCYVDAEKSSLDCCDYDGRKEEKNLATFAPQGINARIAVDISGDQFVIFDKGKANGTVIVHERSGAGNFVLKRVIPMGKMRLIDVNLYDKTVPVPTNDCSKSNCAQLCLYTQTPTCQCWKGVVNVKDGLCQDPNAFLVFSRSRSILFLQIENSLVDSGYPKMAHDPISDPSLVRNAIAVVVDQDRSQIFYSDAQTRKVLTSALDGSNAYPIVEDIGSVEGVSLDSVNRYLYFTTGVPPAIWRVSVVEADPATYPKRPELLIMLSIEDKPRGIAVHPCRMLIFFTNWQLQRPAIERVYYSGYDRKRIIETDLVTPNGITIDFSAEKLYFTEAETGSIQRSDLDGSFRETIVSTINATTPKNATGTKTNHKTSHPFALAIFENTIYYSDWVQRAVVAVNKLSGENRRIVYQNMSDQPMGIDVWNTNKEPLCSSDPCLTANLKCGDFCRLSASGEPHCACNGERTMNADNRTCLGDAAAMKCAQNEFLCVKSDRCIPDCECKPGQFKCDTGECRPKEARCNFQKDCI</sequence>
<dbReference type="InterPro" id="IPR023415">
    <property type="entry name" value="LDLR_class-A_CS"/>
</dbReference>
<dbReference type="SMART" id="SM00135">
    <property type="entry name" value="LY"/>
    <property type="match status" value="19"/>
</dbReference>
<feature type="repeat" description="LDL-receptor class B" evidence="14">
    <location>
        <begin position="1458"/>
        <end position="1500"/>
    </location>
</feature>
<feature type="chain" id="PRO_5041966802" evidence="15">
    <location>
        <begin position="21"/>
        <end position="2426"/>
    </location>
</feature>
<dbReference type="GO" id="GO:0005886">
    <property type="term" value="C:plasma membrane"/>
    <property type="evidence" value="ECO:0007669"/>
    <property type="project" value="TreeGrafter"/>
</dbReference>
<feature type="disulfide bond" evidence="13">
    <location>
        <begin position="1067"/>
        <end position="1079"/>
    </location>
</feature>
<dbReference type="PANTHER" id="PTHR22722">
    <property type="entry name" value="LOW-DENSITY LIPOPROTEIN RECEPTOR-RELATED PROTEIN 2-RELATED"/>
    <property type="match status" value="1"/>
</dbReference>
<dbReference type="SMART" id="SM00181">
    <property type="entry name" value="EGF"/>
    <property type="match status" value="10"/>
</dbReference>
<dbReference type="CDD" id="cd00112">
    <property type="entry name" value="LDLa"/>
    <property type="match status" value="12"/>
</dbReference>
<dbReference type="Proteomes" id="UP000887575">
    <property type="component" value="Unassembled WGS sequence"/>
</dbReference>
<feature type="disulfide bond" evidence="13">
    <location>
        <begin position="977"/>
        <end position="995"/>
    </location>
</feature>
<dbReference type="GO" id="GO:0005509">
    <property type="term" value="F:calcium ion binding"/>
    <property type="evidence" value="ECO:0007669"/>
    <property type="project" value="InterPro"/>
</dbReference>
<feature type="domain" description="EGF-like" evidence="17">
    <location>
        <begin position="2335"/>
        <end position="2373"/>
    </location>
</feature>
<feature type="domain" description="EGF-like" evidence="17">
    <location>
        <begin position="1645"/>
        <end position="1682"/>
    </location>
</feature>
<dbReference type="SUPFAM" id="SSF63825">
    <property type="entry name" value="YWTD domain"/>
    <property type="match status" value="5"/>
</dbReference>
<keyword evidence="8" id="KW-1133">Transmembrane helix</keyword>
<feature type="domain" description="EGF-like calcium-binding" evidence="16">
    <location>
        <begin position="201"/>
        <end position="250"/>
    </location>
</feature>
<evidence type="ECO:0000256" key="8">
    <source>
        <dbReference type="ARBA" id="ARBA00022989"/>
    </source>
</evidence>
<dbReference type="GO" id="GO:0006897">
    <property type="term" value="P:endocytosis"/>
    <property type="evidence" value="ECO:0007669"/>
    <property type="project" value="UniProtKB-KW"/>
</dbReference>
<keyword evidence="3" id="KW-0254">Endocytosis</keyword>
<feature type="domain" description="EGF-like" evidence="17">
    <location>
        <begin position="1326"/>
        <end position="1361"/>
    </location>
</feature>
<proteinExistence type="predicted"/>
<dbReference type="FunFam" id="4.10.400.10:FF:000034">
    <property type="entry name" value="Low-density lipoprotein receptor-related protein 2"/>
    <property type="match status" value="1"/>
</dbReference>
<dbReference type="InterPro" id="IPR051221">
    <property type="entry name" value="LDLR-related"/>
</dbReference>
<dbReference type="SMART" id="SM00179">
    <property type="entry name" value="EGF_CA"/>
    <property type="match status" value="3"/>
</dbReference>
<dbReference type="PROSITE" id="PS50068">
    <property type="entry name" value="LDLRA_2"/>
    <property type="match status" value="11"/>
</dbReference>
<feature type="disulfide bond" evidence="13">
    <location>
        <begin position="1175"/>
        <end position="1190"/>
    </location>
</feature>
<name>A0AAF3F872_9BILA</name>
<feature type="repeat" description="LDL-receptor class B" evidence="14">
    <location>
        <begin position="727"/>
        <end position="774"/>
    </location>
</feature>
<keyword evidence="5 15" id="KW-0732">Signal</keyword>
<keyword evidence="2" id="KW-0245">EGF-like domain</keyword>
<dbReference type="Gene3D" id="4.10.400.10">
    <property type="entry name" value="Low-density Lipoprotein Receptor"/>
    <property type="match status" value="11"/>
</dbReference>
<keyword evidence="6" id="KW-0677">Repeat</keyword>
<dbReference type="PROSITE" id="PS01209">
    <property type="entry name" value="LDLRA_1"/>
    <property type="match status" value="7"/>
</dbReference>
<feature type="domain" description="EGF-like" evidence="17">
    <location>
        <begin position="2000"/>
        <end position="2033"/>
    </location>
</feature>
<dbReference type="SUPFAM" id="SSF57424">
    <property type="entry name" value="LDL receptor-like module"/>
    <property type="match status" value="11"/>
</dbReference>
<dbReference type="InterPro" id="IPR000742">
    <property type="entry name" value="EGF"/>
</dbReference>
<dbReference type="Pfam" id="PF00058">
    <property type="entry name" value="Ldl_recept_b"/>
    <property type="match status" value="4"/>
</dbReference>
<keyword evidence="12" id="KW-0325">Glycoprotein</keyword>
<dbReference type="PANTHER" id="PTHR22722:SF5">
    <property type="entry name" value="LOW-DENSITY LIPOPROTEIN RECEPTOR-RELATED PROTEIN 1B"/>
    <property type="match status" value="1"/>
</dbReference>
<keyword evidence="10 13" id="KW-1015">Disulfide bond</keyword>
<feature type="disulfide bond" evidence="13">
    <location>
        <begin position="1218"/>
        <end position="1233"/>
    </location>
</feature>
<feature type="domain" description="EGF-like" evidence="17">
    <location>
        <begin position="163"/>
        <end position="200"/>
    </location>
</feature>
<feature type="domain" description="EGF-like calcium-binding" evidence="16">
    <location>
        <begin position="1323"/>
        <end position="1361"/>
    </location>
</feature>
<keyword evidence="4" id="KW-0812">Transmembrane</keyword>
<feature type="repeat" description="LDL-receptor class B" evidence="14">
    <location>
        <begin position="775"/>
        <end position="818"/>
    </location>
</feature>
<evidence type="ECO:0000256" key="15">
    <source>
        <dbReference type="SAM" id="SignalP"/>
    </source>
</evidence>
<organism evidence="18 19">
    <name type="scientific">Mesorhabditis belari</name>
    <dbReference type="NCBI Taxonomy" id="2138241"/>
    <lineage>
        <taxon>Eukaryota</taxon>
        <taxon>Metazoa</taxon>
        <taxon>Ecdysozoa</taxon>
        <taxon>Nematoda</taxon>
        <taxon>Chromadorea</taxon>
        <taxon>Rhabditida</taxon>
        <taxon>Rhabditina</taxon>
        <taxon>Rhabditomorpha</taxon>
        <taxon>Rhabditoidea</taxon>
        <taxon>Rhabditidae</taxon>
        <taxon>Mesorhabditinae</taxon>
        <taxon>Mesorhabditis</taxon>
    </lineage>
</organism>
<feature type="disulfide bond" evidence="13">
    <location>
        <begin position="1163"/>
        <end position="1181"/>
    </location>
</feature>
<dbReference type="PROSITE" id="PS51120">
    <property type="entry name" value="LDLRB"/>
    <property type="match status" value="4"/>
</dbReference>
<feature type="disulfide bond" evidence="13">
    <location>
        <begin position="1074"/>
        <end position="1092"/>
    </location>
</feature>
<evidence type="ECO:0000256" key="2">
    <source>
        <dbReference type="ARBA" id="ARBA00022536"/>
    </source>
</evidence>
<evidence type="ECO:0000256" key="5">
    <source>
        <dbReference type="ARBA" id="ARBA00022729"/>
    </source>
</evidence>
<evidence type="ECO:0000256" key="1">
    <source>
        <dbReference type="ARBA" id="ARBA00004167"/>
    </source>
</evidence>
<dbReference type="InterPro" id="IPR001881">
    <property type="entry name" value="EGF-like_Ca-bd_dom"/>
</dbReference>
<feature type="domain" description="EGF-like" evidence="17">
    <location>
        <begin position="1286"/>
        <end position="1322"/>
    </location>
</feature>
<keyword evidence="9" id="KW-0472">Membrane</keyword>
<dbReference type="GO" id="GO:0005041">
    <property type="term" value="F:low-density lipoprotein particle receptor activity"/>
    <property type="evidence" value="ECO:0007669"/>
    <property type="project" value="TreeGrafter"/>
</dbReference>
<dbReference type="InterPro" id="IPR002172">
    <property type="entry name" value="LDrepeatLR_classA_rpt"/>
</dbReference>
<dbReference type="SUPFAM" id="SSF57196">
    <property type="entry name" value="EGF/Laminin"/>
    <property type="match status" value="1"/>
</dbReference>
<feature type="domain" description="EGF-like calcium-binding" evidence="16">
    <location>
        <begin position="1287"/>
        <end position="1322"/>
    </location>
</feature>
<evidence type="ECO:0000256" key="7">
    <source>
        <dbReference type="ARBA" id="ARBA00022837"/>
    </source>
</evidence>
<comment type="caution">
    <text evidence="13">Lacks conserved residue(s) required for the propagation of feature annotation.</text>
</comment>
<protein>
    <submittedName>
        <fullName evidence="19">Uncharacterized protein</fullName>
    </submittedName>
</protein>
<dbReference type="InterPro" id="IPR000033">
    <property type="entry name" value="LDLR_classB_rpt"/>
</dbReference>
<evidence type="ECO:0000256" key="14">
    <source>
        <dbReference type="PROSITE-ProRule" id="PRU00461"/>
    </source>
</evidence>
<feature type="domain" description="EGF-like" evidence="17">
    <location>
        <begin position="204"/>
        <end position="250"/>
    </location>
</feature>
<feature type="signal peptide" evidence="15">
    <location>
        <begin position="1"/>
        <end position="20"/>
    </location>
</feature>
<dbReference type="Gene3D" id="2.10.25.10">
    <property type="entry name" value="Laminin"/>
    <property type="match status" value="2"/>
</dbReference>
<reference evidence="19" key="1">
    <citation type="submission" date="2024-02" db="UniProtKB">
        <authorList>
            <consortium name="WormBaseParasite"/>
        </authorList>
    </citation>
    <scope>IDENTIFICATION</scope>
</reference>
<feature type="domain" description="EGF-like" evidence="17">
    <location>
        <begin position="542"/>
        <end position="581"/>
    </location>
</feature>
<evidence type="ECO:0000256" key="4">
    <source>
        <dbReference type="ARBA" id="ARBA00022692"/>
    </source>
</evidence>
<dbReference type="SMART" id="SM00192">
    <property type="entry name" value="LDLa"/>
    <property type="match status" value="11"/>
</dbReference>
<dbReference type="FunFam" id="2.120.10.30:FF:000241">
    <property type="entry name" value="Low-density lipoprotein receptor-related protein 6"/>
    <property type="match status" value="3"/>
</dbReference>
<dbReference type="InterPro" id="IPR011042">
    <property type="entry name" value="6-blade_b-propeller_TolB-like"/>
</dbReference>
<dbReference type="Pfam" id="PF00057">
    <property type="entry name" value="Ldl_recept_a"/>
    <property type="match status" value="9"/>
</dbReference>
<evidence type="ECO:0000256" key="6">
    <source>
        <dbReference type="ARBA" id="ARBA00022737"/>
    </source>
</evidence>
<dbReference type="Gene3D" id="2.120.10.30">
    <property type="entry name" value="TolB, C-terminal domain"/>
    <property type="match status" value="5"/>
</dbReference>
<accession>A0AAF3F872</accession>
<evidence type="ECO:0000313" key="19">
    <source>
        <dbReference type="WBParaSite" id="MBELARI_LOCUS310"/>
    </source>
</evidence>
<feature type="disulfide bond" evidence="13">
    <location>
        <begin position="1086"/>
        <end position="1101"/>
    </location>
</feature>
<dbReference type="PRINTS" id="PR00261">
    <property type="entry name" value="LDLRECEPTOR"/>
</dbReference>
<evidence type="ECO:0000259" key="16">
    <source>
        <dbReference type="SMART" id="SM00179"/>
    </source>
</evidence>
<dbReference type="InterPro" id="IPR036055">
    <property type="entry name" value="LDL_receptor-like_sf"/>
</dbReference>
<evidence type="ECO:0000256" key="9">
    <source>
        <dbReference type="ARBA" id="ARBA00023136"/>
    </source>
</evidence>
<keyword evidence="7" id="KW-0106">Calcium</keyword>
<dbReference type="WBParaSite" id="MBELARI_LOCUS310">
    <property type="protein sequence ID" value="MBELARI_LOCUS310"/>
    <property type="gene ID" value="MBELARI_LOCUS310"/>
</dbReference>
<feature type="repeat" description="LDL-receptor class B" evidence="14">
    <location>
        <begin position="1550"/>
        <end position="1594"/>
    </location>
</feature>
<comment type="subcellular location">
    <subcellularLocation>
        <location evidence="1">Membrane</location>
        <topology evidence="1">Single-pass membrane protein</topology>
    </subcellularLocation>
</comment>
<evidence type="ECO:0000256" key="13">
    <source>
        <dbReference type="PROSITE-ProRule" id="PRU00124"/>
    </source>
</evidence>
<evidence type="ECO:0000259" key="17">
    <source>
        <dbReference type="SMART" id="SM00181"/>
    </source>
</evidence>
<evidence type="ECO:0000256" key="12">
    <source>
        <dbReference type="ARBA" id="ARBA00023180"/>
    </source>
</evidence>
<feature type="disulfide bond" evidence="13">
    <location>
        <begin position="1156"/>
        <end position="1168"/>
    </location>
</feature>
<keyword evidence="11" id="KW-0675">Receptor</keyword>